<organism evidence="2 3">
    <name type="scientific">Candidatus Avipropionibacterium avicola</name>
    <dbReference type="NCBI Taxonomy" id="2840701"/>
    <lineage>
        <taxon>Bacteria</taxon>
        <taxon>Bacillati</taxon>
        <taxon>Actinomycetota</taxon>
        <taxon>Actinomycetes</taxon>
        <taxon>Propionibacteriales</taxon>
        <taxon>Propionibacteriaceae</taxon>
        <taxon>Propionibacteriaceae incertae sedis</taxon>
        <taxon>Candidatus Avipropionibacterium</taxon>
    </lineage>
</organism>
<evidence type="ECO:0000256" key="1">
    <source>
        <dbReference type="SAM" id="Phobius"/>
    </source>
</evidence>
<keyword evidence="1" id="KW-0812">Transmembrane</keyword>
<keyword evidence="1" id="KW-1133">Transmembrane helix</keyword>
<feature type="transmembrane region" description="Helical" evidence="1">
    <location>
        <begin position="15"/>
        <end position="34"/>
    </location>
</feature>
<evidence type="ECO:0000313" key="2">
    <source>
        <dbReference type="EMBL" id="HIT74439.1"/>
    </source>
</evidence>
<reference evidence="2" key="1">
    <citation type="submission" date="2020-10" db="EMBL/GenBank/DDBJ databases">
        <authorList>
            <person name="Gilroy R."/>
        </authorList>
    </citation>
    <scope>NUCLEOTIDE SEQUENCE</scope>
    <source>
        <strain evidence="2">ChiGjej1B1-24693</strain>
    </source>
</reference>
<dbReference type="Proteomes" id="UP000886842">
    <property type="component" value="Unassembled WGS sequence"/>
</dbReference>
<dbReference type="AlphaFoldDB" id="A0A9D1GVQ5"/>
<dbReference type="EMBL" id="DVLP01000072">
    <property type="protein sequence ID" value="HIT74439.1"/>
    <property type="molecule type" value="Genomic_DNA"/>
</dbReference>
<accession>A0A9D1GVQ5</accession>
<protein>
    <submittedName>
        <fullName evidence="2">Uncharacterized protein</fullName>
    </submittedName>
</protein>
<reference evidence="2" key="2">
    <citation type="journal article" date="2021" name="PeerJ">
        <title>Extensive microbial diversity within the chicken gut microbiome revealed by metagenomics and culture.</title>
        <authorList>
            <person name="Gilroy R."/>
            <person name="Ravi A."/>
            <person name="Getino M."/>
            <person name="Pursley I."/>
            <person name="Horton D.L."/>
            <person name="Alikhan N.F."/>
            <person name="Baker D."/>
            <person name="Gharbi K."/>
            <person name="Hall N."/>
            <person name="Watson M."/>
            <person name="Adriaenssens E.M."/>
            <person name="Foster-Nyarko E."/>
            <person name="Jarju S."/>
            <person name="Secka A."/>
            <person name="Antonio M."/>
            <person name="Oren A."/>
            <person name="Chaudhuri R.R."/>
            <person name="La Ragione R."/>
            <person name="Hildebrand F."/>
            <person name="Pallen M.J."/>
        </authorList>
    </citation>
    <scope>NUCLEOTIDE SEQUENCE</scope>
    <source>
        <strain evidence="2">ChiGjej1B1-24693</strain>
    </source>
</reference>
<name>A0A9D1GVQ5_9ACTN</name>
<keyword evidence="1" id="KW-0472">Membrane</keyword>
<gene>
    <name evidence="2" type="ORF">IAA98_02515</name>
</gene>
<proteinExistence type="predicted"/>
<comment type="caution">
    <text evidence="2">The sequence shown here is derived from an EMBL/GenBank/DDBJ whole genome shotgun (WGS) entry which is preliminary data.</text>
</comment>
<evidence type="ECO:0000313" key="3">
    <source>
        <dbReference type="Proteomes" id="UP000886842"/>
    </source>
</evidence>
<sequence length="173" mass="18842">MHARGTAPVRRRRGLWALAVALVVGVLIAGFVLIDRYGANRPPEVGGCVQLSGSREDVDVVSANCEIDQVTWLVAKEVVTTQDCPADNYLAIHSERWGDELDALCLMPNLRDGDCYRETDQVSGFSEVACTDETADFRVAGIHQAEDPTLCGDVGAPYTFPEPARTYCLVEPD</sequence>